<dbReference type="AlphaFoldDB" id="A0A2T4KM90"/>
<dbReference type="Proteomes" id="UP000243350">
    <property type="component" value="Unassembled WGS sequence"/>
</dbReference>
<evidence type="ECO:0000313" key="8">
    <source>
        <dbReference type="Proteomes" id="UP000243350"/>
    </source>
</evidence>
<dbReference type="Pfam" id="PF12802">
    <property type="entry name" value="MarR_2"/>
    <property type="match status" value="1"/>
</dbReference>
<keyword evidence="1" id="KW-0805">Transcription regulation</keyword>
<evidence type="ECO:0000313" key="5">
    <source>
        <dbReference type="EMBL" id="PTE74206.1"/>
    </source>
</evidence>
<evidence type="ECO:0000313" key="7">
    <source>
        <dbReference type="Proteomes" id="UP000242547"/>
    </source>
</evidence>
<evidence type="ECO:0000259" key="4">
    <source>
        <dbReference type="PROSITE" id="PS50995"/>
    </source>
</evidence>
<dbReference type="InterPro" id="IPR036388">
    <property type="entry name" value="WH-like_DNA-bd_sf"/>
</dbReference>
<dbReference type="Proteomes" id="UP000242547">
    <property type="component" value="Unassembled WGS sequence"/>
</dbReference>
<protein>
    <submittedName>
        <fullName evidence="5">MarR family transcriptional regulator</fullName>
    </submittedName>
</protein>
<dbReference type="PROSITE" id="PS50995">
    <property type="entry name" value="HTH_MARR_2"/>
    <property type="match status" value="1"/>
</dbReference>
<evidence type="ECO:0000256" key="1">
    <source>
        <dbReference type="ARBA" id="ARBA00023015"/>
    </source>
</evidence>
<dbReference type="EMBL" id="PYZL01000009">
    <property type="protein sequence ID" value="PTE74206.1"/>
    <property type="molecule type" value="Genomic_DNA"/>
</dbReference>
<feature type="domain" description="HTH marR-type" evidence="4">
    <location>
        <begin position="2"/>
        <end position="136"/>
    </location>
</feature>
<name>A0A2T4KM90_9STAP</name>
<accession>A0A2T4KM90</accession>
<dbReference type="Gene3D" id="1.10.10.10">
    <property type="entry name" value="Winged helix-like DNA-binding domain superfamily/Winged helix DNA-binding domain"/>
    <property type="match status" value="1"/>
</dbReference>
<proteinExistence type="predicted"/>
<dbReference type="GO" id="GO:0003700">
    <property type="term" value="F:DNA-binding transcription factor activity"/>
    <property type="evidence" value="ECO:0007669"/>
    <property type="project" value="InterPro"/>
</dbReference>
<dbReference type="EMBL" id="PYZH01000037">
    <property type="protein sequence ID" value="PTF14789.1"/>
    <property type="molecule type" value="Genomic_DNA"/>
</dbReference>
<organism evidence="5 7">
    <name type="scientific">Staphylococcus devriesei</name>
    <dbReference type="NCBI Taxonomy" id="586733"/>
    <lineage>
        <taxon>Bacteria</taxon>
        <taxon>Bacillati</taxon>
        <taxon>Bacillota</taxon>
        <taxon>Bacilli</taxon>
        <taxon>Bacillales</taxon>
        <taxon>Staphylococcaceae</taxon>
        <taxon>Staphylococcus</taxon>
    </lineage>
</organism>
<evidence type="ECO:0000313" key="6">
    <source>
        <dbReference type="EMBL" id="PTF14789.1"/>
    </source>
</evidence>
<dbReference type="PANTHER" id="PTHR42756:SF1">
    <property type="entry name" value="TRANSCRIPTIONAL REPRESSOR OF EMRAB OPERON"/>
    <property type="match status" value="1"/>
</dbReference>
<dbReference type="SMART" id="SM00347">
    <property type="entry name" value="HTH_MARR"/>
    <property type="match status" value="1"/>
</dbReference>
<dbReference type="GO" id="GO:0003677">
    <property type="term" value="F:DNA binding"/>
    <property type="evidence" value="ECO:0007669"/>
    <property type="project" value="UniProtKB-KW"/>
</dbReference>
<gene>
    <name evidence="5" type="ORF">BUY44_02390</name>
    <name evidence="6" type="ORF">BUY48_07135</name>
</gene>
<evidence type="ECO:0000256" key="2">
    <source>
        <dbReference type="ARBA" id="ARBA00023125"/>
    </source>
</evidence>
<dbReference type="InterPro" id="IPR036390">
    <property type="entry name" value="WH_DNA-bd_sf"/>
</dbReference>
<keyword evidence="2" id="KW-0238">DNA-binding</keyword>
<keyword evidence="3" id="KW-0804">Transcription</keyword>
<comment type="caution">
    <text evidence="5">The sequence shown here is derived from an EMBL/GenBank/DDBJ whole genome shotgun (WGS) entry which is preliminary data.</text>
</comment>
<dbReference type="RefSeq" id="WP_107505717.1">
    <property type="nucleotide sequence ID" value="NZ_CP130489.1"/>
</dbReference>
<reference evidence="7 8" key="1">
    <citation type="journal article" date="2016" name="Front. Microbiol.">
        <title>Comprehensive Phylogenetic Analysis of Bovine Non-aureus Staphylococci Species Based on Whole-Genome Sequencing.</title>
        <authorList>
            <person name="Naushad S."/>
            <person name="Barkema H.W."/>
            <person name="Luby C."/>
            <person name="Condas L.A."/>
            <person name="Nobrega D.B."/>
            <person name="Carson D.A."/>
            <person name="De Buck J."/>
        </authorList>
    </citation>
    <scope>NUCLEOTIDE SEQUENCE [LARGE SCALE GENOMIC DNA]</scope>
    <source>
        <strain evidence="6 8">SNUC 4143</strain>
        <strain evidence="5 7">SNUC 761</strain>
    </source>
</reference>
<dbReference type="InterPro" id="IPR000835">
    <property type="entry name" value="HTH_MarR-typ"/>
</dbReference>
<sequence>MELTYQYLLRTLAHEMKNYADHKLDEYNVTQEQSHTLGYMYRHKERSITQNELIKTFQRKGSTVSSTLKSLENKGFIYRMVDPNDSRRKNLKLTDAGNELVESFVSIFDEIEAILVKDFKEEEKAQLSSLFERMLDNIKKAN</sequence>
<evidence type="ECO:0000256" key="3">
    <source>
        <dbReference type="ARBA" id="ARBA00023163"/>
    </source>
</evidence>
<reference evidence="5" key="2">
    <citation type="submission" date="2018-03" db="EMBL/GenBank/DDBJ databases">
        <authorList>
            <person name="Keele B.F."/>
        </authorList>
    </citation>
    <scope>NUCLEOTIDE SEQUENCE</scope>
    <source>
        <strain evidence="6">SNUC 4143</strain>
        <strain evidence="5">SNUC 761</strain>
    </source>
</reference>
<dbReference type="PRINTS" id="PR00598">
    <property type="entry name" value="HTHMARR"/>
</dbReference>
<dbReference type="PANTHER" id="PTHR42756">
    <property type="entry name" value="TRANSCRIPTIONAL REGULATOR, MARR"/>
    <property type="match status" value="1"/>
</dbReference>
<dbReference type="SUPFAM" id="SSF46785">
    <property type="entry name" value="Winged helix' DNA-binding domain"/>
    <property type="match status" value="1"/>
</dbReference>